<organism evidence="1 2">
    <name type="scientific">Clostridium gelidum</name>
    <dbReference type="NCBI Taxonomy" id="704125"/>
    <lineage>
        <taxon>Bacteria</taxon>
        <taxon>Bacillati</taxon>
        <taxon>Bacillota</taxon>
        <taxon>Clostridia</taxon>
        <taxon>Eubacteriales</taxon>
        <taxon>Clostridiaceae</taxon>
        <taxon>Clostridium</taxon>
    </lineage>
</organism>
<name>A0ABN6J1A7_9CLOT</name>
<evidence type="ECO:0000313" key="2">
    <source>
        <dbReference type="Proteomes" id="UP000824633"/>
    </source>
</evidence>
<evidence type="ECO:0000313" key="1">
    <source>
        <dbReference type="EMBL" id="BCZ46943.1"/>
    </source>
</evidence>
<sequence length="100" mass="11482">MYEPLEILKFNLQEREYPYFLDSELQLLMETNNNDVAKASYKGCLLKASADDAMEVSGIKLKSNREYWLTLSETFKTEITPIVTTVNTGYVTSRKRVDGC</sequence>
<gene>
    <name evidence="1" type="ORF">psyc5s11_30100</name>
</gene>
<dbReference type="RefSeq" id="WP_224033338.1">
    <property type="nucleotide sequence ID" value="NZ_AP024849.1"/>
</dbReference>
<accession>A0ABN6J1A7</accession>
<reference evidence="2" key="1">
    <citation type="submission" date="2021-07" db="EMBL/GenBank/DDBJ databases">
        <title>Complete genome sequencing of a Clostridium isolate.</title>
        <authorList>
            <person name="Ueki A."/>
            <person name="Tonouchi A."/>
        </authorList>
    </citation>
    <scope>NUCLEOTIDE SEQUENCE [LARGE SCALE GENOMIC DNA]</scope>
    <source>
        <strain evidence="2">C5S11</strain>
    </source>
</reference>
<keyword evidence="2" id="KW-1185">Reference proteome</keyword>
<protein>
    <submittedName>
        <fullName evidence="1">Uncharacterized protein</fullName>
    </submittedName>
</protein>
<dbReference type="EMBL" id="AP024849">
    <property type="protein sequence ID" value="BCZ46943.1"/>
    <property type="molecule type" value="Genomic_DNA"/>
</dbReference>
<proteinExistence type="predicted"/>
<dbReference type="Proteomes" id="UP000824633">
    <property type="component" value="Chromosome"/>
</dbReference>